<evidence type="ECO:0000313" key="2">
    <source>
        <dbReference type="EMBL" id="ANJ26646.1"/>
    </source>
</evidence>
<name>A0A191WEE9_9MICO</name>
<evidence type="ECO:0000313" key="3">
    <source>
        <dbReference type="Proteomes" id="UP000078437"/>
    </source>
</evidence>
<dbReference type="AlphaFoldDB" id="A0A191WEE9"/>
<reference evidence="2 3" key="1">
    <citation type="journal article" date="2016" name="Int. J. Syst. Evol. Microbiol.">
        <title>Agromyces aureus sp. nov., isolated from the rhizosphere of Salix caprea L. grown in a heavy-metal-contaminated soil.</title>
        <authorList>
            <person name="Corretto E."/>
            <person name="Antonielli L."/>
            <person name="Sessitsch A."/>
            <person name="Compant S."/>
            <person name="Gorfer M."/>
            <person name="Kuffner M."/>
            <person name="Brader G."/>
        </authorList>
    </citation>
    <scope>NUCLEOTIDE SEQUENCE [LARGE SCALE GENOMIC DNA]</scope>
    <source>
        <strain evidence="2 3">AR33</strain>
    </source>
</reference>
<dbReference type="STRING" id="453304.ATC03_07910"/>
<dbReference type="SUPFAM" id="SSF46955">
    <property type="entry name" value="Putative DNA-binding domain"/>
    <property type="match status" value="1"/>
</dbReference>
<dbReference type="Pfam" id="PF12728">
    <property type="entry name" value="HTH_17"/>
    <property type="match status" value="1"/>
</dbReference>
<keyword evidence="3" id="KW-1185">Reference proteome</keyword>
<proteinExistence type="predicted"/>
<reference evidence="3" key="2">
    <citation type="submission" date="2016-01" db="EMBL/GenBank/DDBJ databases">
        <title>Complete genome sequence of Agromyces aureus AR33T and comparison with related organisms.</title>
        <authorList>
            <person name="Corretto E."/>
            <person name="Antonielli L."/>
            <person name="Sessitsch A."/>
            <person name="Brader G."/>
        </authorList>
    </citation>
    <scope>NUCLEOTIDE SEQUENCE [LARGE SCALE GENOMIC DNA]</scope>
    <source>
        <strain evidence="3">AR33</strain>
    </source>
</reference>
<dbReference type="InterPro" id="IPR009061">
    <property type="entry name" value="DNA-bd_dom_put_sf"/>
</dbReference>
<sequence length="90" mass="10176">MVVMMRISGPFPPVDSGLEEKPVDAKTMAEYLGVSEYTVRAYAQRGEIPSFRLSTGPRAPLRFYLSEVRAHLTRPVDPFAAPRSRRRHSN</sequence>
<accession>A0A191WEE9</accession>
<dbReference type="KEGG" id="agy:ATC03_07910"/>
<dbReference type="InterPro" id="IPR041657">
    <property type="entry name" value="HTH_17"/>
</dbReference>
<organism evidence="2 3">
    <name type="scientific">Agromyces aureus</name>
    <dbReference type="NCBI Taxonomy" id="453304"/>
    <lineage>
        <taxon>Bacteria</taxon>
        <taxon>Bacillati</taxon>
        <taxon>Actinomycetota</taxon>
        <taxon>Actinomycetes</taxon>
        <taxon>Micrococcales</taxon>
        <taxon>Microbacteriaceae</taxon>
        <taxon>Agromyces</taxon>
    </lineage>
</organism>
<dbReference type="EMBL" id="CP013979">
    <property type="protein sequence ID" value="ANJ26646.1"/>
    <property type="molecule type" value="Genomic_DNA"/>
</dbReference>
<protein>
    <recommendedName>
        <fullName evidence="1">Helix-turn-helix domain-containing protein</fullName>
    </recommendedName>
</protein>
<evidence type="ECO:0000259" key="1">
    <source>
        <dbReference type="Pfam" id="PF12728"/>
    </source>
</evidence>
<dbReference type="Proteomes" id="UP000078437">
    <property type="component" value="Chromosome"/>
</dbReference>
<gene>
    <name evidence="2" type="ORF">ATC03_07910</name>
</gene>
<feature type="domain" description="Helix-turn-helix" evidence="1">
    <location>
        <begin position="26"/>
        <end position="74"/>
    </location>
</feature>